<accession>A0A5E4U7V2</accession>
<dbReference type="PRINTS" id="PR00080">
    <property type="entry name" value="SDRFAMILY"/>
</dbReference>
<dbReference type="NCBIfam" id="NF005559">
    <property type="entry name" value="PRK07231.1"/>
    <property type="match status" value="1"/>
</dbReference>
<dbReference type="PRINTS" id="PR00081">
    <property type="entry name" value="GDHRDH"/>
</dbReference>
<name>A0A5E4U7V2_9BURK</name>
<dbReference type="Gene3D" id="3.40.50.720">
    <property type="entry name" value="NAD(P)-binding Rossmann-like Domain"/>
    <property type="match status" value="1"/>
</dbReference>
<dbReference type="AlphaFoldDB" id="A0A5E4U7V2"/>
<dbReference type="CDD" id="cd05233">
    <property type="entry name" value="SDR_c"/>
    <property type="match status" value="1"/>
</dbReference>
<dbReference type="Proteomes" id="UP000414233">
    <property type="component" value="Unassembled WGS sequence"/>
</dbReference>
<dbReference type="PROSITE" id="PS00061">
    <property type="entry name" value="ADH_SHORT"/>
    <property type="match status" value="1"/>
</dbReference>
<proteinExistence type="inferred from homology"/>
<dbReference type="RefSeq" id="WP_150696713.1">
    <property type="nucleotide sequence ID" value="NZ_CABPRZ010000006.1"/>
</dbReference>
<dbReference type="InterPro" id="IPR002347">
    <property type="entry name" value="SDR_fam"/>
</dbReference>
<dbReference type="EMBL" id="CABPRZ010000006">
    <property type="protein sequence ID" value="VVD95693.1"/>
    <property type="molecule type" value="Genomic_DNA"/>
</dbReference>
<evidence type="ECO:0000313" key="3">
    <source>
        <dbReference type="Proteomes" id="UP000414233"/>
    </source>
</evidence>
<gene>
    <name evidence="2" type="ORF">PTE30175_01790</name>
</gene>
<dbReference type="PANTHER" id="PTHR42879">
    <property type="entry name" value="3-OXOACYL-(ACYL-CARRIER-PROTEIN) REDUCTASE"/>
    <property type="match status" value="1"/>
</dbReference>
<dbReference type="InterPro" id="IPR050259">
    <property type="entry name" value="SDR"/>
</dbReference>
<dbReference type="PANTHER" id="PTHR42879:SF2">
    <property type="entry name" value="3-OXOACYL-[ACYL-CARRIER-PROTEIN] REDUCTASE FABG"/>
    <property type="match status" value="1"/>
</dbReference>
<dbReference type="GO" id="GO:0032787">
    <property type="term" value="P:monocarboxylic acid metabolic process"/>
    <property type="evidence" value="ECO:0007669"/>
    <property type="project" value="UniProtKB-ARBA"/>
</dbReference>
<dbReference type="Pfam" id="PF13561">
    <property type="entry name" value="adh_short_C2"/>
    <property type="match status" value="1"/>
</dbReference>
<dbReference type="FunFam" id="3.40.50.720:FF:000084">
    <property type="entry name" value="Short-chain dehydrogenase reductase"/>
    <property type="match status" value="1"/>
</dbReference>
<organism evidence="2 3">
    <name type="scientific">Pandoraea terrae</name>
    <dbReference type="NCBI Taxonomy" id="1537710"/>
    <lineage>
        <taxon>Bacteria</taxon>
        <taxon>Pseudomonadati</taxon>
        <taxon>Pseudomonadota</taxon>
        <taxon>Betaproteobacteria</taxon>
        <taxon>Burkholderiales</taxon>
        <taxon>Burkholderiaceae</taxon>
        <taxon>Pandoraea</taxon>
    </lineage>
</organism>
<evidence type="ECO:0000256" key="1">
    <source>
        <dbReference type="ARBA" id="ARBA00006484"/>
    </source>
</evidence>
<evidence type="ECO:0000313" key="2">
    <source>
        <dbReference type="EMBL" id="VVD95693.1"/>
    </source>
</evidence>
<dbReference type="SUPFAM" id="SSF51735">
    <property type="entry name" value="NAD(P)-binding Rossmann-fold domains"/>
    <property type="match status" value="1"/>
</dbReference>
<keyword evidence="3" id="KW-1185">Reference proteome</keyword>
<comment type="similarity">
    <text evidence="1">Belongs to the short-chain dehydrogenases/reductases (SDR) family.</text>
</comment>
<reference evidence="2 3" key="1">
    <citation type="submission" date="2019-08" db="EMBL/GenBank/DDBJ databases">
        <authorList>
            <person name="Peeters C."/>
        </authorList>
    </citation>
    <scope>NUCLEOTIDE SEQUENCE [LARGE SCALE GENOMIC DNA]</scope>
    <source>
        <strain evidence="2 3">LMG 30175</strain>
    </source>
</reference>
<protein>
    <submittedName>
        <fullName evidence="2">3-ketoacyl-ACP reductase</fullName>
    </submittedName>
</protein>
<dbReference type="InterPro" id="IPR036291">
    <property type="entry name" value="NAD(P)-bd_dom_sf"/>
</dbReference>
<sequence>MRLKDKLVVVTAAGSGIGRESALLFASEGAAVAVVDFDGGKASSVVEDIRRQGGTAYAVQADLTSPDECKRAVDEAAIRLGGIDILWNHAGTPGPGGIEDVDLVAYQHAMDLNLRASVVASGHVVPHMRKRGGGAILLTASVSGLVGSQFSPIYSAAKFAVVGLGKSLALALAADKIRVNVVCPGPVNTPMLPDFMGRGLSAQEAKEVEAKFTAQIPLGRVAEAQDVARAALFLISDDAAYLTGVALPIDGGFTCR</sequence>
<dbReference type="OrthoDB" id="9178657at2"/>
<dbReference type="InterPro" id="IPR020904">
    <property type="entry name" value="Sc_DH/Rdtase_CS"/>
</dbReference>